<feature type="compositionally biased region" description="Low complexity" evidence="1">
    <location>
        <begin position="63"/>
        <end position="75"/>
    </location>
</feature>
<feature type="compositionally biased region" description="Polar residues" evidence="1">
    <location>
        <begin position="112"/>
        <end position="127"/>
    </location>
</feature>
<keyword evidence="3" id="KW-1185">Reference proteome</keyword>
<feature type="compositionally biased region" description="Basic and acidic residues" evidence="1">
    <location>
        <begin position="131"/>
        <end position="153"/>
    </location>
</feature>
<evidence type="ECO:0000313" key="3">
    <source>
        <dbReference type="Proteomes" id="UP000799118"/>
    </source>
</evidence>
<dbReference type="EMBL" id="ML769509">
    <property type="protein sequence ID" value="KAE9396691.1"/>
    <property type="molecule type" value="Genomic_DNA"/>
</dbReference>
<dbReference type="AlphaFoldDB" id="A0A6A4HG40"/>
<feature type="region of interest" description="Disordered" evidence="1">
    <location>
        <begin position="27"/>
        <end position="163"/>
    </location>
</feature>
<sequence length="234" mass="25786">MPFIEPINLYVEAHPLSSLNCNIHDETLPASSGASRTPPKPRRLSPYPMPLDKALRDFRARSHSSSTNSISSSSDIIERIEQDDSSDEESDTSMVLGSRRRSISCSWDDESLQPSASNAPCGTTKPIQLQKLEKLARDAEREAEREADPSHDEDGAEPPQSKRKGRFWLNASWARTASWFTIVQFHGALAISAGVPALVLKSISPAFGLYSDGICRNNCRRSGGTEHSFQSMKP</sequence>
<reference evidence="2" key="1">
    <citation type="journal article" date="2019" name="Environ. Microbiol.">
        <title>Fungal ecological strategies reflected in gene transcription - a case study of two litter decomposers.</title>
        <authorList>
            <person name="Barbi F."/>
            <person name="Kohler A."/>
            <person name="Barry K."/>
            <person name="Baskaran P."/>
            <person name="Daum C."/>
            <person name="Fauchery L."/>
            <person name="Ihrmark K."/>
            <person name="Kuo A."/>
            <person name="LaButti K."/>
            <person name="Lipzen A."/>
            <person name="Morin E."/>
            <person name="Grigoriev I.V."/>
            <person name="Henrissat B."/>
            <person name="Lindahl B."/>
            <person name="Martin F."/>
        </authorList>
    </citation>
    <scope>NUCLEOTIDE SEQUENCE</scope>
    <source>
        <strain evidence="2">JB14</strain>
    </source>
</reference>
<name>A0A6A4HG40_9AGAR</name>
<protein>
    <submittedName>
        <fullName evidence="2">Uncharacterized protein</fullName>
    </submittedName>
</protein>
<proteinExistence type="predicted"/>
<evidence type="ECO:0000256" key="1">
    <source>
        <dbReference type="SAM" id="MobiDB-lite"/>
    </source>
</evidence>
<dbReference type="Proteomes" id="UP000799118">
    <property type="component" value="Unassembled WGS sequence"/>
</dbReference>
<evidence type="ECO:0000313" key="2">
    <source>
        <dbReference type="EMBL" id="KAE9396691.1"/>
    </source>
</evidence>
<accession>A0A6A4HG40</accession>
<organism evidence="2 3">
    <name type="scientific">Gymnopus androsaceus JB14</name>
    <dbReference type="NCBI Taxonomy" id="1447944"/>
    <lineage>
        <taxon>Eukaryota</taxon>
        <taxon>Fungi</taxon>
        <taxon>Dikarya</taxon>
        <taxon>Basidiomycota</taxon>
        <taxon>Agaricomycotina</taxon>
        <taxon>Agaricomycetes</taxon>
        <taxon>Agaricomycetidae</taxon>
        <taxon>Agaricales</taxon>
        <taxon>Marasmiineae</taxon>
        <taxon>Omphalotaceae</taxon>
        <taxon>Gymnopus</taxon>
    </lineage>
</organism>
<gene>
    <name evidence="2" type="ORF">BT96DRAFT_996464</name>
</gene>